<comment type="similarity">
    <text evidence="1">Belongs to the SNW family.</text>
</comment>
<evidence type="ECO:0000313" key="5">
    <source>
        <dbReference type="EMBL" id="OUC46980.1"/>
    </source>
</evidence>
<gene>
    <name evidence="5" type="ORF">D917_07277</name>
</gene>
<reference evidence="5 6" key="1">
    <citation type="submission" date="2015-04" db="EMBL/GenBank/DDBJ databases">
        <title>Draft genome of the roundworm Trichinella nativa.</title>
        <authorList>
            <person name="Mitreva M."/>
        </authorList>
    </citation>
    <scope>NUCLEOTIDE SEQUENCE [LARGE SCALE GENOMIC DNA]</scope>
    <source>
        <strain evidence="5 6">ISS45</strain>
    </source>
</reference>
<feature type="compositionally biased region" description="Basic and acidic residues" evidence="3">
    <location>
        <begin position="477"/>
        <end position="487"/>
    </location>
</feature>
<dbReference type="GO" id="GO:0005681">
    <property type="term" value="C:spliceosomal complex"/>
    <property type="evidence" value="ECO:0007669"/>
    <property type="project" value="InterPro"/>
</dbReference>
<feature type="region of interest" description="Disordered" evidence="3">
    <location>
        <begin position="445"/>
        <end position="498"/>
    </location>
</feature>
<name>A0A1Y3EQE3_9BILA</name>
<dbReference type="EMBL" id="LVZM01005521">
    <property type="protein sequence ID" value="OUC46980.1"/>
    <property type="molecule type" value="Genomic_DNA"/>
</dbReference>
<feature type="coiled-coil region" evidence="2">
    <location>
        <begin position="287"/>
        <end position="353"/>
    </location>
</feature>
<accession>A0A1Y3EQE3</accession>
<dbReference type="Pfam" id="PF02731">
    <property type="entry name" value="SKIP_SNW"/>
    <property type="match status" value="1"/>
</dbReference>
<feature type="region of interest" description="Disordered" evidence="3">
    <location>
        <begin position="31"/>
        <end position="63"/>
    </location>
</feature>
<protein>
    <submittedName>
        <fullName evidence="5">SKIP/SNW domain protein</fullName>
    </submittedName>
</protein>
<feature type="domain" description="SKI-interacting protein SKIP SNW" evidence="4">
    <location>
        <begin position="176"/>
        <end position="328"/>
    </location>
</feature>
<dbReference type="Proteomes" id="UP000243006">
    <property type="component" value="Unassembled WGS sequence"/>
</dbReference>
<keyword evidence="2" id="KW-0175">Coiled coil</keyword>
<dbReference type="InterPro" id="IPR004015">
    <property type="entry name" value="SKI-int_prot_SKIP_SNW-dom"/>
</dbReference>
<dbReference type="AlphaFoldDB" id="A0A1Y3EQE3"/>
<evidence type="ECO:0000313" key="6">
    <source>
        <dbReference type="Proteomes" id="UP000243006"/>
    </source>
</evidence>
<dbReference type="GO" id="GO:0000398">
    <property type="term" value="P:mRNA splicing, via spliceosome"/>
    <property type="evidence" value="ECO:0007669"/>
    <property type="project" value="InterPro"/>
</dbReference>
<sequence>MSVLLTDILPKPSRVVEDRAATDPWFKPHEKALGVASKKPPPYGARQHWRPTSDSDFGDGGAFPEIHIAQFPNGLGRSNKKQGNSNQLALQLDSTGKVRYDAIVRHGHSNDKIIYHKLSDLKGQLIDESDDSFHRPKEEDLKEVTEKTRAALEKITQTKIAAALPVRHAEKVAPSQYIRYTPSQQNAQLNSGAQQRIIRMVEVQQDPMEPPRFKINQKIPRPPPSPPAPVSVKEQQEWKIPPCISNWKNAKGFTVPLDKRLAADGRGLQQVHINENFAKLAEALYIADRKAREAVEMRAQLERKLAQKEKEDKEERMRQMAQKAREERAGMRKEKKRSEIDEDVKERDALQQSCDVMLIEILVKKLPLVCLMLGFVPMRLSLIIGLDAGGGLDDETYSAYDKPWRAAETTAQSIYRPSKNLDSEIYGTDLDRIISTNRFVPDKGFSGADDASKRSGPVQFERSEEDDPFGLGQLLRSVKEQKKRPADGSDSGTLLIQY</sequence>
<evidence type="ECO:0000256" key="2">
    <source>
        <dbReference type="SAM" id="Coils"/>
    </source>
</evidence>
<dbReference type="InterPro" id="IPR017862">
    <property type="entry name" value="SKI-int_prot_SKIP"/>
</dbReference>
<evidence type="ECO:0000259" key="4">
    <source>
        <dbReference type="Pfam" id="PF02731"/>
    </source>
</evidence>
<comment type="caution">
    <text evidence="5">The sequence shown here is derived from an EMBL/GenBank/DDBJ whole genome shotgun (WGS) entry which is preliminary data.</text>
</comment>
<dbReference type="PANTHER" id="PTHR12096">
    <property type="entry name" value="NUCLEAR PROTEIN SKIP-RELATED"/>
    <property type="match status" value="1"/>
</dbReference>
<evidence type="ECO:0000256" key="3">
    <source>
        <dbReference type="SAM" id="MobiDB-lite"/>
    </source>
</evidence>
<proteinExistence type="inferred from homology"/>
<organism evidence="5 6">
    <name type="scientific">Trichinella nativa</name>
    <dbReference type="NCBI Taxonomy" id="6335"/>
    <lineage>
        <taxon>Eukaryota</taxon>
        <taxon>Metazoa</taxon>
        <taxon>Ecdysozoa</taxon>
        <taxon>Nematoda</taxon>
        <taxon>Enoplea</taxon>
        <taxon>Dorylaimia</taxon>
        <taxon>Trichinellida</taxon>
        <taxon>Trichinellidae</taxon>
        <taxon>Trichinella</taxon>
    </lineage>
</organism>
<evidence type="ECO:0000256" key="1">
    <source>
        <dbReference type="ARBA" id="ARBA00010197"/>
    </source>
</evidence>